<dbReference type="EMBL" id="GL574676">
    <property type="protein sequence ID" value="ELR03579.1"/>
    <property type="molecule type" value="Genomic_DNA"/>
</dbReference>
<keyword evidence="2" id="KW-1185">Reference proteome</keyword>
<evidence type="ECO:0000313" key="1">
    <source>
        <dbReference type="EMBL" id="ELR03579.1"/>
    </source>
</evidence>
<dbReference type="VEuPathDB" id="FungiDB:GMDG_08916"/>
<evidence type="ECO:0000313" key="2">
    <source>
        <dbReference type="Proteomes" id="UP000011064"/>
    </source>
</evidence>
<dbReference type="AlphaFoldDB" id="L8FSQ5"/>
<proteinExistence type="predicted"/>
<accession>L8FSQ5</accession>
<protein>
    <submittedName>
        <fullName evidence="1">Uncharacterized protein</fullName>
    </submittedName>
</protein>
<gene>
    <name evidence="1" type="ORF">GMDG_08916</name>
</gene>
<dbReference type="Proteomes" id="UP000011064">
    <property type="component" value="Unassembled WGS sequence"/>
</dbReference>
<organism evidence="1 2">
    <name type="scientific">Pseudogymnoascus destructans (strain ATCC MYA-4855 / 20631-21)</name>
    <name type="common">Bat white-nose syndrome fungus</name>
    <name type="synonym">Geomyces destructans</name>
    <dbReference type="NCBI Taxonomy" id="658429"/>
    <lineage>
        <taxon>Eukaryota</taxon>
        <taxon>Fungi</taxon>
        <taxon>Dikarya</taxon>
        <taxon>Ascomycota</taxon>
        <taxon>Pezizomycotina</taxon>
        <taxon>Leotiomycetes</taxon>
        <taxon>Thelebolales</taxon>
        <taxon>Thelebolaceae</taxon>
        <taxon>Pseudogymnoascus</taxon>
    </lineage>
</organism>
<dbReference type="HOGENOM" id="CLU_1876312_0_0_1"/>
<sequence>MDSKISRFTRQKSCELCFKRKGRIEDNETRANQLAFGRRRTHGEFGAKKLWNAERREVAMESAHGADILYRIPNDYGSGGKAAMGGCYALDDAGELSGFFERRIYQDNATPLLRREHGFQVRSIRRPRAPWQQDLC</sequence>
<name>L8FSQ5_PSED2</name>
<dbReference type="InParanoid" id="L8FSQ5"/>
<reference evidence="2" key="1">
    <citation type="submission" date="2010-09" db="EMBL/GenBank/DDBJ databases">
        <title>The genome sequence of Geomyces destructans 20631-21.</title>
        <authorList>
            <consortium name="The Broad Institute Genome Sequencing Platform"/>
            <person name="Cuomo C.A."/>
            <person name="Blehert D.S."/>
            <person name="Lorch J.M."/>
            <person name="Young S.K."/>
            <person name="Zeng Q."/>
            <person name="Gargeya S."/>
            <person name="Fitzgerald M."/>
            <person name="Haas B."/>
            <person name="Abouelleil A."/>
            <person name="Alvarado L."/>
            <person name="Arachchi H.M."/>
            <person name="Berlin A."/>
            <person name="Brown A."/>
            <person name="Chapman S.B."/>
            <person name="Chen Z."/>
            <person name="Dunbar C."/>
            <person name="Freedman E."/>
            <person name="Gearin G."/>
            <person name="Gellesch M."/>
            <person name="Goldberg J."/>
            <person name="Griggs A."/>
            <person name="Gujja S."/>
            <person name="Heiman D."/>
            <person name="Howarth C."/>
            <person name="Larson L."/>
            <person name="Lui A."/>
            <person name="MacDonald P.J.P."/>
            <person name="Montmayeur A."/>
            <person name="Murphy C."/>
            <person name="Neiman D."/>
            <person name="Pearson M."/>
            <person name="Priest M."/>
            <person name="Roberts A."/>
            <person name="Saif S."/>
            <person name="Shea T."/>
            <person name="Shenoy N."/>
            <person name="Sisk P."/>
            <person name="Stolte C."/>
            <person name="Sykes S."/>
            <person name="Wortman J."/>
            <person name="Nusbaum C."/>
            <person name="Birren B."/>
        </authorList>
    </citation>
    <scope>NUCLEOTIDE SEQUENCE [LARGE SCALE GENOMIC DNA]</scope>
    <source>
        <strain evidence="2">ATCC MYA-4855 / 20631-21</strain>
    </source>
</reference>